<accession>D0I431</accession>
<dbReference type="eggNOG" id="COG2604">
    <property type="taxonomic scope" value="Bacteria"/>
</dbReference>
<evidence type="ECO:0000313" key="4">
    <source>
        <dbReference type="Proteomes" id="UP000003604"/>
    </source>
</evidence>
<gene>
    <name evidence="3" type="ORF">VHA_000496</name>
</gene>
<evidence type="ECO:0000256" key="2">
    <source>
        <dbReference type="SAM" id="MobiDB-lite"/>
    </source>
</evidence>
<sequence length="385" mass="42726">MPDAVKKEDVLVNKVNTQQPPVTAPTGTTLEPVTSQPVTETARVTAKREQPSPSSERPPLTKGRQRGALVETKVRHQEAAHAQSAVSALKDAVALLEQLRQIARRSLQARENEKSQLQQSLSHLKSRLTRLTKDARYDGEPVLHHDLSPRLRGSNDQHSFTVKGVRLNGWRNQDEVVRFQFDHGQPSTVRARIRWDDTPKAIVETLNKALAPRDIQVALDKYGELIFTIDKGRWPDIKGGIWVSGNGQVLPAGNPVKAKVEPQEAHGPDPDGLDFSKPETTRQALADIERLLQKIHHSLQALDKQQKQREAELAQSLAASPLVRRYTPDEHTTLIAPDGSIEASWFELPKDITLLLVNNAVPTLLAQANATRHNVVALLDTENGH</sequence>
<evidence type="ECO:0000313" key="3">
    <source>
        <dbReference type="EMBL" id="EEY73809.1"/>
    </source>
</evidence>
<comment type="caution">
    <text evidence="3">The sequence shown here is derived from an EMBL/GenBank/DDBJ whole genome shotgun (WGS) entry which is preliminary data.</text>
</comment>
<protein>
    <submittedName>
        <fullName evidence="3">Uncharacterized protein</fullName>
    </submittedName>
</protein>
<keyword evidence="4" id="KW-1185">Reference proteome</keyword>
<evidence type="ECO:0000256" key="1">
    <source>
        <dbReference type="SAM" id="Coils"/>
    </source>
</evidence>
<feature type="compositionally biased region" description="Polar residues" evidence="2">
    <location>
        <begin position="14"/>
        <end position="39"/>
    </location>
</feature>
<feature type="compositionally biased region" description="Basic and acidic residues" evidence="2">
    <location>
        <begin position="1"/>
        <end position="11"/>
    </location>
</feature>
<organism evidence="3 4">
    <name type="scientific">Grimontia hollisae CIP 101886</name>
    <dbReference type="NCBI Taxonomy" id="675812"/>
    <lineage>
        <taxon>Bacteria</taxon>
        <taxon>Pseudomonadati</taxon>
        <taxon>Pseudomonadota</taxon>
        <taxon>Gammaproteobacteria</taxon>
        <taxon>Vibrionales</taxon>
        <taxon>Vibrionaceae</taxon>
        <taxon>Grimontia</taxon>
    </lineage>
</organism>
<dbReference type="AlphaFoldDB" id="D0I431"/>
<reference evidence="3 4" key="1">
    <citation type="submission" date="2009-10" db="EMBL/GenBank/DDBJ databases">
        <authorList>
            <consortium name="Los Alamos National Laboratory (LANL)"/>
            <consortium name="National Microbial Pathogen Data Resource (NMPDR)"/>
            <person name="Saunders E.H."/>
            <person name="Munk A.C."/>
            <person name="Tapia R."/>
            <person name="Green L."/>
            <person name="Rogers Y."/>
            <person name="Detter J.C."/>
            <person name="Bruce D."/>
            <person name="Brettin T.S."/>
            <person name="Colwell R.R."/>
            <person name="Huq A."/>
            <person name="Grim C.J."/>
            <person name="Hasan N.A."/>
            <person name="Bartels D."/>
            <person name="Vonstein V."/>
        </authorList>
    </citation>
    <scope>NUCLEOTIDE SEQUENCE [LARGE SCALE GENOMIC DNA]</scope>
    <source>
        <strain evidence="3 4">CIP 101886</strain>
    </source>
</reference>
<keyword evidence="1" id="KW-0175">Coiled coil</keyword>
<feature type="region of interest" description="Disordered" evidence="2">
    <location>
        <begin position="1"/>
        <end position="66"/>
    </location>
</feature>
<name>D0I431_GRIHO</name>
<feature type="coiled-coil region" evidence="1">
    <location>
        <begin position="96"/>
        <end position="134"/>
    </location>
</feature>
<dbReference type="Proteomes" id="UP000003604">
    <property type="component" value="Unassembled WGS sequence"/>
</dbReference>
<proteinExistence type="predicted"/>
<dbReference type="EMBL" id="ADAQ01000008">
    <property type="protein sequence ID" value="EEY73809.1"/>
    <property type="molecule type" value="Genomic_DNA"/>
</dbReference>